<name>A0A8W4FLA3_PIG</name>
<dbReference type="Ensembl" id="ENSSSCT00000081437.1">
    <property type="protein sequence ID" value="ENSSSCP00000080119.1"/>
    <property type="gene ID" value="ENSSSCG00000043910.1"/>
</dbReference>
<reference evidence="2" key="2">
    <citation type="submission" date="2025-08" db="UniProtKB">
        <authorList>
            <consortium name="Ensembl"/>
        </authorList>
    </citation>
    <scope>IDENTIFICATION</scope>
</reference>
<keyword evidence="1" id="KW-0472">Membrane</keyword>
<protein>
    <submittedName>
        <fullName evidence="2">Uncharacterized protein</fullName>
    </submittedName>
</protein>
<reference evidence="2" key="1">
    <citation type="journal article" date="2020" name="Gigascience">
        <title>An improved pig reference genome sequence to enable pig genetics and genomics research.</title>
        <authorList>
            <person name="Warr A."/>
            <person name="Affara N."/>
            <person name="Aken B."/>
            <person name="Beiki H."/>
            <person name="Bickhart D.M."/>
            <person name="Billis K."/>
            <person name="Chow W."/>
            <person name="Eory L."/>
            <person name="Finlayson H.A."/>
            <person name="Flicek P."/>
            <person name="Giron C.G."/>
            <person name="Griffin D.K."/>
            <person name="Hall R."/>
            <person name="Hannum G."/>
            <person name="Hourlier T."/>
            <person name="Howe K."/>
            <person name="Hume D.A."/>
            <person name="Izuogu O."/>
            <person name="Kim K."/>
            <person name="Koren S."/>
            <person name="Liu H."/>
            <person name="Manchanda N."/>
            <person name="Martin F.J."/>
            <person name="Nonneman D.J."/>
            <person name="O'Connor R.E."/>
            <person name="Phillippy A.M."/>
            <person name="Rohrer G.A."/>
            <person name="Rosen B.D."/>
            <person name="Rund L.A."/>
            <person name="Sargent C.A."/>
            <person name="Schook L.B."/>
            <person name="Schroeder S.G."/>
            <person name="Schwartz A.S."/>
            <person name="Skinner B.M."/>
            <person name="Talbot R."/>
            <person name="Tseng E."/>
            <person name="Tuggle C.K."/>
            <person name="Watson M."/>
            <person name="Smith T.P.L."/>
            <person name="Archibald A.L."/>
        </authorList>
    </citation>
    <scope>NUCLEOTIDE SEQUENCE [LARGE SCALE GENOMIC DNA]</scope>
    <source>
        <strain evidence="2">Duroc</strain>
    </source>
</reference>
<dbReference type="GeneTree" id="ENSGT01150000288091"/>
<reference evidence="2" key="3">
    <citation type="submission" date="2025-09" db="UniProtKB">
        <authorList>
            <consortium name="Ensembl"/>
        </authorList>
    </citation>
    <scope>IDENTIFICATION</scope>
</reference>
<evidence type="ECO:0000313" key="3">
    <source>
        <dbReference type="Proteomes" id="UP000008227"/>
    </source>
</evidence>
<proteinExistence type="predicted"/>
<feature type="transmembrane region" description="Helical" evidence="1">
    <location>
        <begin position="63"/>
        <end position="87"/>
    </location>
</feature>
<sequence>MKVWSGCMPRSGIAGSYGSSVFSFLRYFHTVFHSDCTSSRSHQECRRVPFTPHPLQHLLFVDLLMIAILMGVKWYLIVVLICISLIISDVIPLSVKKYIYLGGCSLFLRT</sequence>
<dbReference type="AlphaFoldDB" id="A0A8W4FLA3"/>
<dbReference type="Proteomes" id="UP000008227">
    <property type="component" value="Chromosome 9"/>
</dbReference>
<keyword evidence="3" id="KW-1185">Reference proteome</keyword>
<organism evidence="2 3">
    <name type="scientific">Sus scrofa</name>
    <name type="common">Pig</name>
    <dbReference type="NCBI Taxonomy" id="9823"/>
    <lineage>
        <taxon>Eukaryota</taxon>
        <taxon>Metazoa</taxon>
        <taxon>Chordata</taxon>
        <taxon>Craniata</taxon>
        <taxon>Vertebrata</taxon>
        <taxon>Euteleostomi</taxon>
        <taxon>Mammalia</taxon>
        <taxon>Eutheria</taxon>
        <taxon>Laurasiatheria</taxon>
        <taxon>Artiodactyla</taxon>
        <taxon>Suina</taxon>
        <taxon>Suidae</taxon>
        <taxon>Sus</taxon>
    </lineage>
</organism>
<evidence type="ECO:0000313" key="2">
    <source>
        <dbReference type="Ensembl" id="ENSSSCP00000080119.1"/>
    </source>
</evidence>
<keyword evidence="1" id="KW-0812">Transmembrane</keyword>
<keyword evidence="1" id="KW-1133">Transmembrane helix</keyword>
<evidence type="ECO:0000256" key="1">
    <source>
        <dbReference type="SAM" id="Phobius"/>
    </source>
</evidence>
<accession>A0A8W4FLA3</accession>